<accession>A0ABV4ARB8</accession>
<evidence type="ECO:0000259" key="5">
    <source>
        <dbReference type="PROSITE" id="PS51755"/>
    </source>
</evidence>
<evidence type="ECO:0000256" key="4">
    <source>
        <dbReference type="SAM" id="Phobius"/>
    </source>
</evidence>
<reference evidence="6 7" key="1">
    <citation type="submission" date="2024-07" db="EMBL/GenBank/DDBJ databases">
        <title>Molecular mechanisms and environmental adaptations of flagellar loss and biofilm growth of Rhodanobacter under environmental stress.</title>
        <authorList>
            <person name="Chen M."/>
        </authorList>
    </citation>
    <scope>NUCLEOTIDE SEQUENCE [LARGE SCALE GENOMIC DNA]</scope>
    <source>
        <strain evidence="6 7">RS22</strain>
    </source>
</reference>
<dbReference type="InterPro" id="IPR011990">
    <property type="entry name" value="TPR-like_helical_dom_sf"/>
</dbReference>
<dbReference type="InterPro" id="IPR036388">
    <property type="entry name" value="WH-like_DNA-bd_sf"/>
</dbReference>
<feature type="region of interest" description="Disordered" evidence="3">
    <location>
        <begin position="130"/>
        <end position="170"/>
    </location>
</feature>
<sequence length="669" mass="72667">MEGEGRLRYIAFDAVEIDLDGRRLSVGGRDVALEPKAFDVLALLVQAPGKAFSRDDILDAVWGHRHVTPGVLNRVVTLVRHALGENAGSTHYIHTLHGVGYRFDGVVRRYAQRDAMPEGLAAAPVVASAPPSAAASEPGDPSVVSPAAAGAGERVGDAPTAAAPSVPAKPRRWSASPALWLLAATLVVVAIGTLLWRWTSPAKPAVAPPPTLVVLPLRAIGNDKNEAIFADGLSEELTTELARVDGLRLIASVSAARARELGFDATQLAERLHVNYAIEGSLRESGDALRIDLRLIDTPSGRLVWAQSYDRQTKDVFGVQQDIAQAVASAMALHLPLDRVAVKPPDPAVFREYLRLRHIFLTRPGDADYAKAEVALNALAARAPDFAPVHGLLALNLATHFEPGREQEALPEATRALRIDPDNMYAHAVLGELACQRDEWNDCMKELRTTLARNPTDPVMNSLVGMRLAGLGYGEEALRLAQVGYAMDPLSYWAVANLGAQLDTLGRHAEARPYLDALPGLAGKPNALTDELRWRNAVWRKDLAGARDIAAHMPDDFAQKPLYVAFSAALADSSLWPQALAKLHAAQQTSDTLLLLQLQVPQPDQAMALRFFGNNWFFYGRLLWVREYAAIRQGPAFSDFLRRTKMLAYWNANGWPPQCKPDGAGARCE</sequence>
<keyword evidence="4" id="KW-0812">Transmembrane</keyword>
<dbReference type="PROSITE" id="PS51755">
    <property type="entry name" value="OMPR_PHOB"/>
    <property type="match status" value="1"/>
</dbReference>
<gene>
    <name evidence="6" type="ORF">AB7878_10065</name>
</gene>
<dbReference type="Proteomes" id="UP001562159">
    <property type="component" value="Unassembled WGS sequence"/>
</dbReference>
<feature type="domain" description="OmpR/PhoB-type" evidence="5">
    <location>
        <begin position="7"/>
        <end position="105"/>
    </location>
</feature>
<dbReference type="Gene3D" id="1.25.40.10">
    <property type="entry name" value="Tetratricopeptide repeat domain"/>
    <property type="match status" value="1"/>
</dbReference>
<name>A0ABV4ARB8_9GAMM</name>
<protein>
    <submittedName>
        <fullName evidence="6">Winged helix-turn-helix domain-containing tetratricopeptide repeat protein</fullName>
    </submittedName>
</protein>
<dbReference type="Gene3D" id="1.10.10.10">
    <property type="entry name" value="Winged helix-like DNA-binding domain superfamily/Winged helix DNA-binding domain"/>
    <property type="match status" value="1"/>
</dbReference>
<keyword evidence="4" id="KW-0472">Membrane</keyword>
<evidence type="ECO:0000313" key="6">
    <source>
        <dbReference type="EMBL" id="MEY2182760.1"/>
    </source>
</evidence>
<evidence type="ECO:0000313" key="7">
    <source>
        <dbReference type="Proteomes" id="UP001562159"/>
    </source>
</evidence>
<feature type="DNA-binding region" description="OmpR/PhoB-type" evidence="2">
    <location>
        <begin position="7"/>
        <end position="105"/>
    </location>
</feature>
<dbReference type="SMART" id="SM00862">
    <property type="entry name" value="Trans_reg_C"/>
    <property type="match status" value="1"/>
</dbReference>
<dbReference type="InterPro" id="IPR016032">
    <property type="entry name" value="Sig_transdc_resp-reg_C-effctor"/>
</dbReference>
<comment type="caution">
    <text evidence="6">The sequence shown here is derived from an EMBL/GenBank/DDBJ whole genome shotgun (WGS) entry which is preliminary data.</text>
</comment>
<organism evidence="6 7">
    <name type="scientific">Rhodanobacter humi</name>
    <dbReference type="NCBI Taxonomy" id="1888173"/>
    <lineage>
        <taxon>Bacteria</taxon>
        <taxon>Pseudomonadati</taxon>
        <taxon>Pseudomonadota</taxon>
        <taxon>Gammaproteobacteria</taxon>
        <taxon>Lysobacterales</taxon>
        <taxon>Rhodanobacteraceae</taxon>
        <taxon>Rhodanobacter</taxon>
    </lineage>
</organism>
<proteinExistence type="predicted"/>
<keyword evidence="4" id="KW-1133">Transmembrane helix</keyword>
<dbReference type="Pfam" id="PF14559">
    <property type="entry name" value="TPR_19"/>
    <property type="match status" value="1"/>
</dbReference>
<dbReference type="SUPFAM" id="SSF46894">
    <property type="entry name" value="C-terminal effector domain of the bipartite response regulators"/>
    <property type="match status" value="1"/>
</dbReference>
<dbReference type="CDD" id="cd00383">
    <property type="entry name" value="trans_reg_C"/>
    <property type="match status" value="1"/>
</dbReference>
<dbReference type="Gene3D" id="3.40.50.10610">
    <property type="entry name" value="ABC-type transport auxiliary lipoprotein component"/>
    <property type="match status" value="1"/>
</dbReference>
<evidence type="ECO:0000256" key="3">
    <source>
        <dbReference type="SAM" id="MobiDB-lite"/>
    </source>
</evidence>
<keyword evidence="1 2" id="KW-0238">DNA-binding</keyword>
<dbReference type="EMBL" id="JBGBPY010000001">
    <property type="protein sequence ID" value="MEY2182760.1"/>
    <property type="molecule type" value="Genomic_DNA"/>
</dbReference>
<dbReference type="InterPro" id="IPR001867">
    <property type="entry name" value="OmpR/PhoB-type_DNA-bd"/>
</dbReference>
<feature type="transmembrane region" description="Helical" evidence="4">
    <location>
        <begin position="178"/>
        <end position="198"/>
    </location>
</feature>
<dbReference type="Pfam" id="PF00486">
    <property type="entry name" value="Trans_reg_C"/>
    <property type="match status" value="1"/>
</dbReference>
<keyword evidence="7" id="KW-1185">Reference proteome</keyword>
<evidence type="ECO:0000256" key="1">
    <source>
        <dbReference type="ARBA" id="ARBA00023125"/>
    </source>
</evidence>
<dbReference type="SUPFAM" id="SSF48452">
    <property type="entry name" value="TPR-like"/>
    <property type="match status" value="1"/>
</dbReference>
<evidence type="ECO:0000256" key="2">
    <source>
        <dbReference type="PROSITE-ProRule" id="PRU01091"/>
    </source>
</evidence>